<gene>
    <name evidence="6" type="ORF">J3R73_004155</name>
</gene>
<dbReference type="InterPro" id="IPR050166">
    <property type="entry name" value="ABC_transporter_ATP-bind"/>
</dbReference>
<dbReference type="InterPro" id="IPR017871">
    <property type="entry name" value="ABC_transporter-like_CS"/>
</dbReference>
<evidence type="ECO:0000259" key="5">
    <source>
        <dbReference type="PROSITE" id="PS50893"/>
    </source>
</evidence>
<accession>A0ABU0FIC6</accession>
<dbReference type="CDD" id="cd03293">
    <property type="entry name" value="ABC_NrtD_SsuB_transporters"/>
    <property type="match status" value="1"/>
</dbReference>
<dbReference type="InterPro" id="IPR027417">
    <property type="entry name" value="P-loop_NTPase"/>
</dbReference>
<comment type="caution">
    <text evidence="6">The sequence shown here is derived from an EMBL/GenBank/DDBJ whole genome shotgun (WGS) entry which is preliminary data.</text>
</comment>
<reference evidence="6 7" key="1">
    <citation type="submission" date="2023-07" db="EMBL/GenBank/DDBJ databases">
        <title>Genomic Encyclopedia of Type Strains, Phase IV (KMG-IV): sequencing the most valuable type-strain genomes for metagenomic binning, comparative biology and taxonomic classification.</title>
        <authorList>
            <person name="Goeker M."/>
        </authorList>
    </citation>
    <scope>NUCLEOTIDE SEQUENCE [LARGE SCALE GENOMIC DNA]</scope>
    <source>
        <strain evidence="6 7">DSM 5896</strain>
    </source>
</reference>
<feature type="domain" description="ABC transporter" evidence="5">
    <location>
        <begin position="21"/>
        <end position="256"/>
    </location>
</feature>
<dbReference type="GO" id="GO:0005524">
    <property type="term" value="F:ATP binding"/>
    <property type="evidence" value="ECO:0007669"/>
    <property type="project" value="UniProtKB-KW"/>
</dbReference>
<dbReference type="SUPFAM" id="SSF52540">
    <property type="entry name" value="P-loop containing nucleoside triphosphate hydrolases"/>
    <property type="match status" value="1"/>
</dbReference>
<sequence>MTQTQQAPDPKIAATASPVLVDFQSVGVKFKATGGHGDVLALDDVSLTLAEGEFVSLVGPSGCGKSTLLRVAADLLAPSSGRATVAGQSPKAARLRRDIGFVFQDSALLEWRTILANVMLPLELQGVRHAEREKRALELIRLVGLAGFERAYPRQLSGGMRQRASIARAMSTAPKVLLMDEPFGALDQITRDRLNMELLELSQRQRMTVLFVTHSIREAILLSDRVVVMSPRPGRIRSILAIDLARPRHLAVRNDPKFIALAQEGLAELEGGFEAHG</sequence>
<protein>
    <submittedName>
        <fullName evidence="6">NitT/TauT family transport system ATP-binding protein</fullName>
    </submittedName>
</protein>
<evidence type="ECO:0000313" key="7">
    <source>
        <dbReference type="Proteomes" id="UP001237448"/>
    </source>
</evidence>
<keyword evidence="2" id="KW-0813">Transport</keyword>
<proteinExistence type="inferred from homology"/>
<dbReference type="Proteomes" id="UP001237448">
    <property type="component" value="Unassembled WGS sequence"/>
</dbReference>
<comment type="similarity">
    <text evidence="1">Belongs to the ABC transporter superfamily.</text>
</comment>
<dbReference type="RefSeq" id="WP_307431236.1">
    <property type="nucleotide sequence ID" value="NZ_JAUSVK010000001.1"/>
</dbReference>
<organism evidence="6 7">
    <name type="scientific">Labrys monachus</name>
    <dbReference type="NCBI Taxonomy" id="217067"/>
    <lineage>
        <taxon>Bacteria</taxon>
        <taxon>Pseudomonadati</taxon>
        <taxon>Pseudomonadota</taxon>
        <taxon>Alphaproteobacteria</taxon>
        <taxon>Hyphomicrobiales</taxon>
        <taxon>Xanthobacteraceae</taxon>
        <taxon>Labrys</taxon>
    </lineage>
</organism>
<dbReference type="PANTHER" id="PTHR42788">
    <property type="entry name" value="TAURINE IMPORT ATP-BINDING PROTEIN-RELATED"/>
    <property type="match status" value="1"/>
</dbReference>
<dbReference type="SMART" id="SM00382">
    <property type="entry name" value="AAA"/>
    <property type="match status" value="1"/>
</dbReference>
<keyword evidence="7" id="KW-1185">Reference proteome</keyword>
<keyword evidence="3" id="KW-0547">Nucleotide-binding</keyword>
<keyword evidence="4 6" id="KW-0067">ATP-binding</keyword>
<evidence type="ECO:0000256" key="4">
    <source>
        <dbReference type="ARBA" id="ARBA00022840"/>
    </source>
</evidence>
<evidence type="ECO:0000313" key="6">
    <source>
        <dbReference type="EMBL" id="MDQ0394363.1"/>
    </source>
</evidence>
<name>A0ABU0FIC6_9HYPH</name>
<dbReference type="InterPro" id="IPR003593">
    <property type="entry name" value="AAA+_ATPase"/>
</dbReference>
<dbReference type="PANTHER" id="PTHR42788:SF13">
    <property type="entry name" value="ALIPHATIC SULFONATES IMPORT ATP-BINDING PROTEIN SSUB"/>
    <property type="match status" value="1"/>
</dbReference>
<dbReference type="Gene3D" id="3.40.50.300">
    <property type="entry name" value="P-loop containing nucleotide triphosphate hydrolases"/>
    <property type="match status" value="1"/>
</dbReference>
<dbReference type="Pfam" id="PF00005">
    <property type="entry name" value="ABC_tran"/>
    <property type="match status" value="1"/>
</dbReference>
<dbReference type="EMBL" id="JAUSVK010000001">
    <property type="protein sequence ID" value="MDQ0394363.1"/>
    <property type="molecule type" value="Genomic_DNA"/>
</dbReference>
<dbReference type="InterPro" id="IPR003439">
    <property type="entry name" value="ABC_transporter-like_ATP-bd"/>
</dbReference>
<dbReference type="PROSITE" id="PS50893">
    <property type="entry name" value="ABC_TRANSPORTER_2"/>
    <property type="match status" value="1"/>
</dbReference>
<dbReference type="PROSITE" id="PS00211">
    <property type="entry name" value="ABC_TRANSPORTER_1"/>
    <property type="match status" value="1"/>
</dbReference>
<evidence type="ECO:0000256" key="2">
    <source>
        <dbReference type="ARBA" id="ARBA00022448"/>
    </source>
</evidence>
<evidence type="ECO:0000256" key="3">
    <source>
        <dbReference type="ARBA" id="ARBA00022741"/>
    </source>
</evidence>
<evidence type="ECO:0000256" key="1">
    <source>
        <dbReference type="ARBA" id="ARBA00005417"/>
    </source>
</evidence>